<feature type="transmembrane region" description="Helical" evidence="6">
    <location>
        <begin position="750"/>
        <end position="771"/>
    </location>
</feature>
<dbReference type="SUPFAM" id="SSF81338">
    <property type="entry name" value="Aquaporin-like"/>
    <property type="match status" value="3"/>
</dbReference>
<dbReference type="CDD" id="cd00333">
    <property type="entry name" value="MIP"/>
    <property type="match status" value="2"/>
</dbReference>
<feature type="transmembrane region" description="Helical" evidence="6">
    <location>
        <begin position="402"/>
        <end position="421"/>
    </location>
</feature>
<dbReference type="Gene3D" id="1.20.1080.10">
    <property type="entry name" value="Glycerol uptake facilitator protein"/>
    <property type="match status" value="3"/>
</dbReference>
<evidence type="ECO:0000256" key="5">
    <source>
        <dbReference type="ARBA" id="ARBA00023136"/>
    </source>
</evidence>
<feature type="transmembrane region" description="Helical" evidence="6">
    <location>
        <begin position="254"/>
        <end position="274"/>
    </location>
</feature>
<protein>
    <submittedName>
        <fullName evidence="7">Uncharacterized protein</fullName>
    </submittedName>
</protein>
<dbReference type="PANTHER" id="PTHR45724">
    <property type="entry name" value="AQUAPORIN NIP2-1"/>
    <property type="match status" value="1"/>
</dbReference>
<evidence type="ECO:0000256" key="4">
    <source>
        <dbReference type="ARBA" id="ARBA00022989"/>
    </source>
</evidence>
<reference evidence="7 8" key="1">
    <citation type="submission" date="2021-02" db="EMBL/GenBank/DDBJ databases">
        <title>Plant Genome Project.</title>
        <authorList>
            <person name="Zhang R.-G."/>
        </authorList>
    </citation>
    <scope>NUCLEOTIDE SEQUENCE [LARGE SCALE GENOMIC DNA]</scope>
    <source>
        <tissue evidence="7">Leaves</tissue>
    </source>
</reference>
<sequence>MLNILPKTLNKNQSSNLVVDLQQPSSAPDISAQQQSQKNDQLVFMPANTKMAGISSNGSHGVTLPVKDEAIQNPPCSSSTPKQDFGFSVPFTQKIIAEVLGTYFLIFAGCASVVVNSDDYEKVVTLPGISIVWGLAVMVLVYSVGHISGAHFNPSVTIAFATCKRFPWKQNQSSNLVVDLQQPSSAPDISAQQQSQKNDQLVFMPANTKMAGISSNGSHGVTLPVKDEAIQNPPCSSSTPKQDFGFSVPFTQKIIAEVLGTYFLIFAGCASVVVNSDDYEKVVTLPGISIVWGLAVMVLVYSVGHISGAHFNPSVTIAFATCKRFPWKQVPAYVVAQVLGSTLAAGTLRLLFDGKQDHFTGTLPAGSYTQSFVIEFIITFYLMFIISGVGTDNRATGELAGITVGSTVLLNVMFAGPISGASMNPARSLGPAIVSNQYKGIWIYMVAPILGAICGAWVYNMVRYTDKPLREITKTASFLKSAGQVKFKVLVIISPSILDLTIKSNLLGGGSGLERIKMAGISSNIGSHEVTLTVKDGAVQNPPCSSSKPKQDFGFSVPFTQKIIAEVLGTYFLIFAGCASVVVNSDDYEKVVTLPGISIVWGLAVMVLVYSVGHISGAHFNPSVTIAFATCKRFPWKHVPAYVVAQVLGSTLAAGTLRLLFDGKQDHFTGTLPAGSDTQSFVIEFIITFYLMFIISGVGTDNRATGELAGITVGSTVLLNVMFAGPISGASMNPARSLGPAIVSNQYKGIWIYIVAPILGAICGAWVYNMVRYTDKPLREITKSASFLKSAGRA</sequence>
<feature type="transmembrane region" description="Helical" evidence="6">
    <location>
        <begin position="441"/>
        <end position="462"/>
    </location>
</feature>
<dbReference type="PROSITE" id="PS00221">
    <property type="entry name" value="MIP"/>
    <property type="match status" value="3"/>
</dbReference>
<keyword evidence="8" id="KW-1185">Reference proteome</keyword>
<proteinExistence type="predicted"/>
<evidence type="ECO:0000256" key="1">
    <source>
        <dbReference type="ARBA" id="ARBA00004141"/>
    </source>
</evidence>
<dbReference type="PANTHER" id="PTHR45724:SF13">
    <property type="entry name" value="AQUAPORIN NIP1-1-RELATED"/>
    <property type="match status" value="1"/>
</dbReference>
<keyword evidence="5 6" id="KW-0472">Membrane</keyword>
<evidence type="ECO:0000256" key="3">
    <source>
        <dbReference type="ARBA" id="ARBA00022692"/>
    </source>
</evidence>
<feature type="transmembrane region" description="Helical" evidence="6">
    <location>
        <begin position="372"/>
        <end position="390"/>
    </location>
</feature>
<keyword evidence="4 6" id="KW-1133">Transmembrane helix</keyword>
<comment type="caution">
    <text evidence="7">The sequence shown here is derived from an EMBL/GenBank/DDBJ whole genome shotgun (WGS) entry which is preliminary data.</text>
</comment>
<feature type="transmembrane region" description="Helical" evidence="6">
    <location>
        <begin position="126"/>
        <end position="145"/>
    </location>
</feature>
<organism evidence="7 8">
    <name type="scientific">Xanthoceras sorbifolium</name>
    <dbReference type="NCBI Taxonomy" id="99658"/>
    <lineage>
        <taxon>Eukaryota</taxon>
        <taxon>Viridiplantae</taxon>
        <taxon>Streptophyta</taxon>
        <taxon>Embryophyta</taxon>
        <taxon>Tracheophyta</taxon>
        <taxon>Spermatophyta</taxon>
        <taxon>Magnoliopsida</taxon>
        <taxon>eudicotyledons</taxon>
        <taxon>Gunneridae</taxon>
        <taxon>Pentapetalae</taxon>
        <taxon>rosids</taxon>
        <taxon>malvids</taxon>
        <taxon>Sapindales</taxon>
        <taxon>Sapindaceae</taxon>
        <taxon>Xanthoceroideae</taxon>
        <taxon>Xanthoceras</taxon>
    </lineage>
</organism>
<keyword evidence="3 6" id="KW-0812">Transmembrane</keyword>
<feature type="transmembrane region" description="Helical" evidence="6">
    <location>
        <begin position="595"/>
        <end position="618"/>
    </location>
</feature>
<accession>A0ABQ8HWH6</accession>
<feature type="transmembrane region" description="Helical" evidence="6">
    <location>
        <begin position="95"/>
        <end position="114"/>
    </location>
</feature>
<dbReference type="PRINTS" id="PR00783">
    <property type="entry name" value="MINTRINSICP"/>
</dbReference>
<dbReference type="InterPro" id="IPR022357">
    <property type="entry name" value="MIP_CS"/>
</dbReference>
<feature type="transmembrane region" description="Helical" evidence="6">
    <location>
        <begin position="711"/>
        <end position="730"/>
    </location>
</feature>
<name>A0ABQ8HWH6_9ROSI</name>
<feature type="transmembrane region" description="Helical" evidence="6">
    <location>
        <begin position="563"/>
        <end position="583"/>
    </location>
</feature>
<gene>
    <name evidence="7" type="ORF">JRO89_XS06G0036100</name>
</gene>
<feature type="transmembrane region" description="Helical" evidence="6">
    <location>
        <begin position="286"/>
        <end position="309"/>
    </location>
</feature>
<keyword evidence="2" id="KW-0813">Transport</keyword>
<evidence type="ECO:0000256" key="6">
    <source>
        <dbReference type="SAM" id="Phobius"/>
    </source>
</evidence>
<dbReference type="Proteomes" id="UP000827721">
    <property type="component" value="Unassembled WGS sequence"/>
</dbReference>
<dbReference type="InterPro" id="IPR034294">
    <property type="entry name" value="Aquaporin_transptr"/>
</dbReference>
<evidence type="ECO:0000256" key="2">
    <source>
        <dbReference type="ARBA" id="ARBA00022448"/>
    </source>
</evidence>
<dbReference type="EMBL" id="JAFEMO010000006">
    <property type="protein sequence ID" value="KAH7568715.1"/>
    <property type="molecule type" value="Genomic_DNA"/>
</dbReference>
<feature type="transmembrane region" description="Helical" evidence="6">
    <location>
        <begin position="681"/>
        <end position="699"/>
    </location>
</feature>
<dbReference type="InterPro" id="IPR023271">
    <property type="entry name" value="Aquaporin-like"/>
</dbReference>
<dbReference type="Pfam" id="PF00230">
    <property type="entry name" value="MIP"/>
    <property type="match status" value="3"/>
</dbReference>
<evidence type="ECO:0000313" key="7">
    <source>
        <dbReference type="EMBL" id="KAH7568715.1"/>
    </source>
</evidence>
<evidence type="ECO:0000313" key="8">
    <source>
        <dbReference type="Proteomes" id="UP000827721"/>
    </source>
</evidence>
<comment type="subcellular location">
    <subcellularLocation>
        <location evidence="1">Membrane</location>
        <topology evidence="1">Multi-pass membrane protein</topology>
    </subcellularLocation>
</comment>
<dbReference type="NCBIfam" id="TIGR00861">
    <property type="entry name" value="MIP"/>
    <property type="match status" value="2"/>
</dbReference>
<feature type="transmembrane region" description="Helical" evidence="6">
    <location>
        <begin position="639"/>
        <end position="661"/>
    </location>
</feature>
<dbReference type="InterPro" id="IPR000425">
    <property type="entry name" value="MIP"/>
</dbReference>